<dbReference type="Gene3D" id="3.40.190.10">
    <property type="entry name" value="Periplasmic binding protein-like II"/>
    <property type="match status" value="2"/>
</dbReference>
<dbReference type="PANTHER" id="PTHR30346:SF29">
    <property type="entry name" value="LYSR SUBSTRATE-BINDING"/>
    <property type="match status" value="1"/>
</dbReference>
<comment type="similarity">
    <text evidence="1">Belongs to the LysR transcriptional regulatory family.</text>
</comment>
<dbReference type="Pfam" id="PF03466">
    <property type="entry name" value="LysR_substrate"/>
    <property type="match status" value="1"/>
</dbReference>
<evidence type="ECO:0000313" key="6">
    <source>
        <dbReference type="EMBL" id="GAA4808310.1"/>
    </source>
</evidence>
<dbReference type="InterPro" id="IPR000847">
    <property type="entry name" value="LysR_HTH_N"/>
</dbReference>
<protein>
    <submittedName>
        <fullName evidence="6">LysR family transcriptional regulator</fullName>
    </submittedName>
</protein>
<keyword evidence="7" id="KW-1185">Reference proteome</keyword>
<evidence type="ECO:0000256" key="2">
    <source>
        <dbReference type="ARBA" id="ARBA00023015"/>
    </source>
</evidence>
<dbReference type="Pfam" id="PF00126">
    <property type="entry name" value="HTH_1"/>
    <property type="match status" value="1"/>
</dbReference>
<dbReference type="InterPro" id="IPR036390">
    <property type="entry name" value="WH_DNA-bd_sf"/>
</dbReference>
<accession>A0ABP9CG49</accession>
<dbReference type="InterPro" id="IPR005119">
    <property type="entry name" value="LysR_subst-bd"/>
</dbReference>
<keyword evidence="4" id="KW-0804">Transcription</keyword>
<dbReference type="Proteomes" id="UP001500928">
    <property type="component" value="Unassembled WGS sequence"/>
</dbReference>
<dbReference type="PRINTS" id="PR00039">
    <property type="entry name" value="HTHLYSR"/>
</dbReference>
<organism evidence="6 7">
    <name type="scientific">Actinomycetospora chlora</name>
    <dbReference type="NCBI Taxonomy" id="663608"/>
    <lineage>
        <taxon>Bacteria</taxon>
        <taxon>Bacillati</taxon>
        <taxon>Actinomycetota</taxon>
        <taxon>Actinomycetes</taxon>
        <taxon>Pseudonocardiales</taxon>
        <taxon>Pseudonocardiaceae</taxon>
        <taxon>Actinomycetospora</taxon>
    </lineage>
</organism>
<evidence type="ECO:0000256" key="4">
    <source>
        <dbReference type="ARBA" id="ARBA00023163"/>
    </source>
</evidence>
<keyword evidence="3" id="KW-0238">DNA-binding</keyword>
<proteinExistence type="inferred from homology"/>
<reference evidence="7" key="1">
    <citation type="journal article" date="2019" name="Int. J. Syst. Evol. Microbiol.">
        <title>The Global Catalogue of Microorganisms (GCM) 10K type strain sequencing project: providing services to taxonomists for standard genome sequencing and annotation.</title>
        <authorList>
            <consortium name="The Broad Institute Genomics Platform"/>
            <consortium name="The Broad Institute Genome Sequencing Center for Infectious Disease"/>
            <person name="Wu L."/>
            <person name="Ma J."/>
        </authorList>
    </citation>
    <scope>NUCLEOTIDE SEQUENCE [LARGE SCALE GENOMIC DNA]</scope>
    <source>
        <strain evidence="7">JCM 17979</strain>
    </source>
</reference>
<dbReference type="SUPFAM" id="SSF53850">
    <property type="entry name" value="Periplasmic binding protein-like II"/>
    <property type="match status" value="1"/>
</dbReference>
<evidence type="ECO:0000256" key="3">
    <source>
        <dbReference type="ARBA" id="ARBA00023125"/>
    </source>
</evidence>
<keyword evidence="2" id="KW-0805">Transcription regulation</keyword>
<feature type="domain" description="HTH lysR-type" evidence="5">
    <location>
        <begin position="6"/>
        <end position="63"/>
    </location>
</feature>
<dbReference type="PROSITE" id="PS50931">
    <property type="entry name" value="HTH_LYSR"/>
    <property type="match status" value="1"/>
</dbReference>
<gene>
    <name evidence="6" type="ORF">GCM10023200_52620</name>
</gene>
<sequence length="298" mass="31167">MRMAEFTPAGLRVLRAVAATGSLTAAAASLGYTQSAVSRQMAALEAAAGHALVERRRHGVLLTGAGRMLLRRAVRVLDELDDAVAELADPSAPAGPVRLGAFPAALAGAVPAALASLPAGVVVTVREGTTPTLVRAVRAGTVDLAVVAQAAPFRPPDAESPPLRLTRLREGELHVAVGPDHPLAGRDAVEVAELEHEVWVTSRSDAGDALLGAWPGLRERPDVRYVVRDWLAKIRLVEAGLAVTTVPGDLVDRASRVRVLAVRGEPREARRVLLARRQDGPGHPGADAVAAALRRAFA</sequence>
<dbReference type="SUPFAM" id="SSF46785">
    <property type="entry name" value="Winged helix' DNA-binding domain"/>
    <property type="match status" value="1"/>
</dbReference>
<dbReference type="InterPro" id="IPR036388">
    <property type="entry name" value="WH-like_DNA-bd_sf"/>
</dbReference>
<name>A0ABP9CG49_9PSEU</name>
<dbReference type="Gene3D" id="1.10.10.10">
    <property type="entry name" value="Winged helix-like DNA-binding domain superfamily/Winged helix DNA-binding domain"/>
    <property type="match status" value="1"/>
</dbReference>
<dbReference type="EMBL" id="BAABHO010000061">
    <property type="protein sequence ID" value="GAA4808310.1"/>
    <property type="molecule type" value="Genomic_DNA"/>
</dbReference>
<evidence type="ECO:0000313" key="7">
    <source>
        <dbReference type="Proteomes" id="UP001500928"/>
    </source>
</evidence>
<evidence type="ECO:0000259" key="5">
    <source>
        <dbReference type="PROSITE" id="PS50931"/>
    </source>
</evidence>
<dbReference type="PANTHER" id="PTHR30346">
    <property type="entry name" value="TRANSCRIPTIONAL DUAL REGULATOR HCAR-RELATED"/>
    <property type="match status" value="1"/>
</dbReference>
<comment type="caution">
    <text evidence="6">The sequence shown here is derived from an EMBL/GenBank/DDBJ whole genome shotgun (WGS) entry which is preliminary data.</text>
</comment>
<evidence type="ECO:0000256" key="1">
    <source>
        <dbReference type="ARBA" id="ARBA00009437"/>
    </source>
</evidence>